<dbReference type="PANTHER" id="PTHR33155:SF9">
    <property type="entry name" value="FANTASTIC FOUR-LIKE PROTEIN (DUF3049)"/>
    <property type="match status" value="1"/>
</dbReference>
<dbReference type="AlphaFoldDB" id="A0A072ULC1"/>
<reference evidence="6" key="3">
    <citation type="submission" date="2015-04" db="UniProtKB">
        <authorList>
            <consortium name="EnsemblPlants"/>
        </authorList>
    </citation>
    <scope>IDENTIFICATION</scope>
    <source>
        <strain evidence="6">cv. Jemalong A17</strain>
    </source>
</reference>
<evidence type="ECO:0000313" key="8">
    <source>
        <dbReference type="Proteomes" id="UP000265566"/>
    </source>
</evidence>
<evidence type="ECO:0000256" key="2">
    <source>
        <dbReference type="SAM" id="MobiDB-lite"/>
    </source>
</evidence>
<evidence type="ECO:0000313" key="6">
    <source>
        <dbReference type="EnsemblPlants" id="KEH29848"/>
    </source>
</evidence>
<evidence type="ECO:0000313" key="5">
    <source>
        <dbReference type="EMBL" id="RHN60479.1"/>
    </source>
</evidence>
<dbReference type="STRING" id="3880.A0A072ULC1"/>
<feature type="region of interest" description="Disordered" evidence="2">
    <location>
        <begin position="224"/>
        <end position="246"/>
    </location>
</feature>
<dbReference type="HOGENOM" id="CLU_091952_0_0_1"/>
<proteinExistence type="inferred from homology"/>
<evidence type="ECO:0000313" key="7">
    <source>
        <dbReference type="Proteomes" id="UP000002051"/>
    </source>
</evidence>
<evidence type="ECO:0000259" key="3">
    <source>
        <dbReference type="Pfam" id="PF11250"/>
    </source>
</evidence>
<dbReference type="EMBL" id="CM001220">
    <property type="protein sequence ID" value="KEH29848.1"/>
    <property type="molecule type" value="Genomic_DNA"/>
</dbReference>
<gene>
    <name evidence="4" type="ordered locus">MTR_4g052880</name>
    <name evidence="5" type="ORF">MtrunA17_Chr4g0026261</name>
</gene>
<feature type="compositionally biased region" description="Low complexity" evidence="2">
    <location>
        <begin position="58"/>
        <end position="74"/>
    </location>
</feature>
<name>A0A072ULC1_MEDTR</name>
<organism evidence="4 7">
    <name type="scientific">Medicago truncatula</name>
    <name type="common">Barrel medic</name>
    <name type="synonym">Medicago tribuloides</name>
    <dbReference type="NCBI Taxonomy" id="3880"/>
    <lineage>
        <taxon>Eukaryota</taxon>
        <taxon>Viridiplantae</taxon>
        <taxon>Streptophyta</taxon>
        <taxon>Embryophyta</taxon>
        <taxon>Tracheophyta</taxon>
        <taxon>Spermatophyta</taxon>
        <taxon>Magnoliopsida</taxon>
        <taxon>eudicotyledons</taxon>
        <taxon>Gunneridae</taxon>
        <taxon>Pentapetalae</taxon>
        <taxon>rosids</taxon>
        <taxon>fabids</taxon>
        <taxon>Fabales</taxon>
        <taxon>Fabaceae</taxon>
        <taxon>Papilionoideae</taxon>
        <taxon>50 kb inversion clade</taxon>
        <taxon>NPAAA clade</taxon>
        <taxon>Hologalegina</taxon>
        <taxon>IRL clade</taxon>
        <taxon>Trifolieae</taxon>
        <taxon>Medicago</taxon>
    </lineage>
</organism>
<dbReference type="EnsemblPlants" id="KEH29848">
    <property type="protein sequence ID" value="KEH29848"/>
    <property type="gene ID" value="MTR_4g052880"/>
</dbReference>
<evidence type="ECO:0000313" key="4">
    <source>
        <dbReference type="EMBL" id="KEH29848.1"/>
    </source>
</evidence>
<evidence type="ECO:0000256" key="1">
    <source>
        <dbReference type="ARBA" id="ARBA00008690"/>
    </source>
</evidence>
<dbReference type="Gramene" id="rna22793">
    <property type="protein sequence ID" value="RHN60479.1"/>
    <property type="gene ID" value="gene22793"/>
</dbReference>
<protein>
    <submittedName>
        <fullName evidence="4">DUF3049 family protein</fullName>
    </submittedName>
    <submittedName>
        <fullName evidence="5">Putative The fantastic four family protein</fullName>
    </submittedName>
</protein>
<sequence length="246" mass="28096">MSTCSLQKIFENPPLYPENPTILLDQSLESWKNQIKPIQHSSSFTELFGELYFNETVSPKSSPLPSPKSSSSSSFPELINHANHIPNNKSLGFGSENPLSNKMKLSLSLKRLNICKESLGFESSSDEVEEFEDEEDEGCDEKNLGLEGKWLWKSGRTKRLNEYPPPISCIGRSGKPCVRFKSYRENGRFILKQIPIQDFLHAHREDGRLTLHFIQHDVEEQNFFGDKEDFDGSGESNSEKEEDYDL</sequence>
<accession>A0A072ULC1</accession>
<reference evidence="4 7" key="1">
    <citation type="journal article" date="2011" name="Nature">
        <title>The Medicago genome provides insight into the evolution of rhizobial symbioses.</title>
        <authorList>
            <person name="Young N.D."/>
            <person name="Debelle F."/>
            <person name="Oldroyd G.E."/>
            <person name="Geurts R."/>
            <person name="Cannon S.B."/>
            <person name="Udvardi M.K."/>
            <person name="Benedito V.A."/>
            <person name="Mayer K.F."/>
            <person name="Gouzy J."/>
            <person name="Schoof H."/>
            <person name="Van de Peer Y."/>
            <person name="Proost S."/>
            <person name="Cook D.R."/>
            <person name="Meyers B.C."/>
            <person name="Spannagl M."/>
            <person name="Cheung F."/>
            <person name="De Mita S."/>
            <person name="Krishnakumar V."/>
            <person name="Gundlach H."/>
            <person name="Zhou S."/>
            <person name="Mudge J."/>
            <person name="Bharti A.K."/>
            <person name="Murray J.D."/>
            <person name="Naoumkina M.A."/>
            <person name="Rosen B."/>
            <person name="Silverstein K.A."/>
            <person name="Tang H."/>
            <person name="Rombauts S."/>
            <person name="Zhao P.X."/>
            <person name="Zhou P."/>
            <person name="Barbe V."/>
            <person name="Bardou P."/>
            <person name="Bechner M."/>
            <person name="Bellec A."/>
            <person name="Berger A."/>
            <person name="Berges H."/>
            <person name="Bidwell S."/>
            <person name="Bisseling T."/>
            <person name="Choisne N."/>
            <person name="Couloux A."/>
            <person name="Denny R."/>
            <person name="Deshpande S."/>
            <person name="Dai X."/>
            <person name="Doyle J.J."/>
            <person name="Dudez A.M."/>
            <person name="Farmer A.D."/>
            <person name="Fouteau S."/>
            <person name="Franken C."/>
            <person name="Gibelin C."/>
            <person name="Gish J."/>
            <person name="Goldstein S."/>
            <person name="Gonzalez A.J."/>
            <person name="Green P.J."/>
            <person name="Hallab A."/>
            <person name="Hartog M."/>
            <person name="Hua A."/>
            <person name="Humphray S.J."/>
            <person name="Jeong D.H."/>
            <person name="Jing Y."/>
            <person name="Jocker A."/>
            <person name="Kenton S.M."/>
            <person name="Kim D.J."/>
            <person name="Klee K."/>
            <person name="Lai H."/>
            <person name="Lang C."/>
            <person name="Lin S."/>
            <person name="Macmil S.L."/>
            <person name="Magdelenat G."/>
            <person name="Matthews L."/>
            <person name="McCorrison J."/>
            <person name="Monaghan E.L."/>
            <person name="Mun J.H."/>
            <person name="Najar F.Z."/>
            <person name="Nicholson C."/>
            <person name="Noirot C."/>
            <person name="O'Bleness M."/>
            <person name="Paule C.R."/>
            <person name="Poulain J."/>
            <person name="Prion F."/>
            <person name="Qin B."/>
            <person name="Qu C."/>
            <person name="Retzel E.F."/>
            <person name="Riddle C."/>
            <person name="Sallet E."/>
            <person name="Samain S."/>
            <person name="Samson N."/>
            <person name="Sanders I."/>
            <person name="Saurat O."/>
            <person name="Scarpelli C."/>
            <person name="Schiex T."/>
            <person name="Segurens B."/>
            <person name="Severin A.J."/>
            <person name="Sherrier D.J."/>
            <person name="Shi R."/>
            <person name="Sims S."/>
            <person name="Singer S.R."/>
            <person name="Sinharoy S."/>
            <person name="Sterck L."/>
            <person name="Viollet A."/>
            <person name="Wang B.B."/>
            <person name="Wang K."/>
            <person name="Wang M."/>
            <person name="Wang X."/>
            <person name="Warfsmann J."/>
            <person name="Weissenbach J."/>
            <person name="White D.D."/>
            <person name="White J.D."/>
            <person name="Wiley G.B."/>
            <person name="Wincker P."/>
            <person name="Xing Y."/>
            <person name="Yang L."/>
            <person name="Yao Z."/>
            <person name="Ying F."/>
            <person name="Zhai J."/>
            <person name="Zhou L."/>
            <person name="Zuber A."/>
            <person name="Denarie J."/>
            <person name="Dixon R.A."/>
            <person name="May G.D."/>
            <person name="Schwartz D.C."/>
            <person name="Rogers J."/>
            <person name="Quetier F."/>
            <person name="Town C.D."/>
            <person name="Roe B.A."/>
        </authorList>
    </citation>
    <scope>NUCLEOTIDE SEQUENCE [LARGE SCALE GENOMIC DNA]</scope>
    <source>
        <strain evidence="4">A17</strain>
        <strain evidence="6 7">cv. Jemalong A17</strain>
    </source>
</reference>
<reference evidence="5" key="5">
    <citation type="journal article" date="2018" name="Nat. Plants">
        <title>Whole-genome landscape of Medicago truncatula symbiotic genes.</title>
        <authorList>
            <person name="Pecrix Y."/>
            <person name="Gamas P."/>
            <person name="Carrere S."/>
        </authorList>
    </citation>
    <scope>NUCLEOTIDE SEQUENCE</scope>
    <source>
        <tissue evidence="5">Leaves</tissue>
    </source>
</reference>
<reference evidence="4 7" key="2">
    <citation type="journal article" date="2014" name="BMC Genomics">
        <title>An improved genome release (version Mt4.0) for the model legume Medicago truncatula.</title>
        <authorList>
            <person name="Tang H."/>
            <person name="Krishnakumar V."/>
            <person name="Bidwell S."/>
            <person name="Rosen B."/>
            <person name="Chan A."/>
            <person name="Zhou S."/>
            <person name="Gentzbittel L."/>
            <person name="Childs K.L."/>
            <person name="Yandell M."/>
            <person name="Gundlach H."/>
            <person name="Mayer K.F."/>
            <person name="Schwartz D.C."/>
            <person name="Town C.D."/>
        </authorList>
    </citation>
    <scope>GENOME REANNOTATION</scope>
    <source>
        <strain evidence="4">A17</strain>
        <strain evidence="6 7">cv. Jemalong A17</strain>
    </source>
</reference>
<dbReference type="PANTHER" id="PTHR33155">
    <property type="entry name" value="FANTASTIC FOUR-LIKE PROTEIN (DUF3049)"/>
    <property type="match status" value="1"/>
</dbReference>
<comment type="similarity">
    <text evidence="1">Belongs to the fantastic four family.</text>
</comment>
<reference evidence="8" key="4">
    <citation type="journal article" date="2018" name="Nat. Plants">
        <title>Whole-genome landscape of Medicago truncatula symbiotic genes.</title>
        <authorList>
            <person name="Pecrix Y."/>
            <person name="Staton S.E."/>
            <person name="Sallet E."/>
            <person name="Lelandais-Briere C."/>
            <person name="Moreau S."/>
            <person name="Carrere S."/>
            <person name="Blein T."/>
            <person name="Jardinaud M.F."/>
            <person name="Latrasse D."/>
            <person name="Zouine M."/>
            <person name="Zahm M."/>
            <person name="Kreplak J."/>
            <person name="Mayjonade B."/>
            <person name="Satge C."/>
            <person name="Perez M."/>
            <person name="Cauet S."/>
            <person name="Marande W."/>
            <person name="Chantry-Darmon C."/>
            <person name="Lopez-Roques C."/>
            <person name="Bouchez O."/>
            <person name="Berard A."/>
            <person name="Debelle F."/>
            <person name="Munos S."/>
            <person name="Bendahmane A."/>
            <person name="Berges H."/>
            <person name="Niebel A."/>
            <person name="Buitink J."/>
            <person name="Frugier F."/>
            <person name="Benhamed M."/>
            <person name="Crespi M."/>
            <person name="Gouzy J."/>
            <person name="Gamas P."/>
        </authorList>
    </citation>
    <scope>NUCLEOTIDE SEQUENCE [LARGE SCALE GENOMIC DNA]</scope>
    <source>
        <strain evidence="8">cv. Jemalong A17</strain>
    </source>
</reference>
<feature type="domain" description="FAF" evidence="3">
    <location>
        <begin position="162"/>
        <end position="213"/>
    </location>
</feature>
<dbReference type="Pfam" id="PF11250">
    <property type="entry name" value="FAF"/>
    <property type="match status" value="1"/>
</dbReference>
<dbReference type="Proteomes" id="UP000265566">
    <property type="component" value="Chromosome 4"/>
</dbReference>
<feature type="region of interest" description="Disordered" evidence="2">
    <location>
        <begin position="58"/>
        <end position="77"/>
    </location>
</feature>
<dbReference type="EMBL" id="PSQE01000004">
    <property type="protein sequence ID" value="RHN60479.1"/>
    <property type="molecule type" value="Genomic_DNA"/>
</dbReference>
<keyword evidence="7" id="KW-1185">Reference proteome</keyword>
<dbReference type="InterPro" id="IPR046431">
    <property type="entry name" value="FAF_dom"/>
</dbReference>
<dbReference type="InterPro" id="IPR021410">
    <property type="entry name" value="FAF"/>
</dbReference>
<dbReference type="Proteomes" id="UP000002051">
    <property type="component" value="Chromosome 4"/>
</dbReference>